<dbReference type="PANTHER" id="PTHR30251">
    <property type="entry name" value="PILUS ASSEMBLY CHAPERONE"/>
    <property type="match status" value="1"/>
</dbReference>
<dbReference type="InterPro" id="IPR016148">
    <property type="entry name" value="Pili_assmbl_chaperone_C"/>
</dbReference>
<evidence type="ECO:0000256" key="6">
    <source>
        <dbReference type="ARBA" id="ARBA00023186"/>
    </source>
</evidence>
<dbReference type="AlphaFoldDB" id="A0A0R3AJ00"/>
<dbReference type="Gene3D" id="2.60.40.10">
    <property type="entry name" value="Immunoglobulins"/>
    <property type="match status" value="2"/>
</dbReference>
<keyword evidence="6 8" id="KW-0143">Chaperone</keyword>
<feature type="signal peptide" evidence="9">
    <location>
        <begin position="1"/>
        <end position="25"/>
    </location>
</feature>
<keyword evidence="3" id="KW-1029">Fimbrium biogenesis</keyword>
<dbReference type="PATRIC" id="fig|1615673.3.peg.134"/>
<evidence type="ECO:0000256" key="1">
    <source>
        <dbReference type="ARBA" id="ARBA00004418"/>
    </source>
</evidence>
<feature type="chain" id="PRO_5006431700" evidence="9">
    <location>
        <begin position="26"/>
        <end position="248"/>
    </location>
</feature>
<evidence type="ECO:0000256" key="4">
    <source>
        <dbReference type="ARBA" id="ARBA00022729"/>
    </source>
</evidence>
<dbReference type="RefSeq" id="WP_057704104.1">
    <property type="nucleotide sequence ID" value="NZ_JYLN01000010.1"/>
</dbReference>
<dbReference type="Pfam" id="PF00345">
    <property type="entry name" value="PapD_N"/>
    <property type="match status" value="1"/>
</dbReference>
<keyword evidence="5" id="KW-0574">Periplasm</keyword>
<dbReference type="OrthoDB" id="9131059at2"/>
<dbReference type="FunFam" id="2.60.40.10:FF:000458">
    <property type="entry name" value="Molecular chaperone FimC"/>
    <property type="match status" value="1"/>
</dbReference>
<organism evidence="12 13">
    <name type="scientific">Pseudomonas paralactis</name>
    <dbReference type="NCBI Taxonomy" id="1615673"/>
    <lineage>
        <taxon>Bacteria</taxon>
        <taxon>Pseudomonadati</taxon>
        <taxon>Pseudomonadota</taxon>
        <taxon>Gammaproteobacteria</taxon>
        <taxon>Pseudomonadales</taxon>
        <taxon>Pseudomonadaceae</taxon>
        <taxon>Pseudomonas</taxon>
    </lineage>
</organism>
<dbReference type="GO" id="GO:0030288">
    <property type="term" value="C:outer membrane-bounded periplasmic space"/>
    <property type="evidence" value="ECO:0007669"/>
    <property type="project" value="InterPro"/>
</dbReference>
<protein>
    <submittedName>
        <fullName evidence="12">Molecular chaperone EcpD</fullName>
    </submittedName>
</protein>
<dbReference type="InterPro" id="IPR018046">
    <property type="entry name" value="Pili_assmbl_chaperone_CS"/>
</dbReference>
<dbReference type="InterPro" id="IPR016147">
    <property type="entry name" value="Pili_assmbl_chaperone_N"/>
</dbReference>
<comment type="similarity">
    <text evidence="2 8">Belongs to the periplasmic pilus chaperone family.</text>
</comment>
<name>A0A0R3AJ00_9PSED</name>
<reference evidence="12 13" key="1">
    <citation type="submission" date="2015-02" db="EMBL/GenBank/DDBJ databases">
        <title>Two Pseudomonas sp. nov., isolated from raw milk.</title>
        <authorList>
            <person name="Wenning M."/>
            <person name="von Neubeck M."/>
            <person name="Huptas C."/>
            <person name="Scherer S."/>
        </authorList>
    </citation>
    <scope>NUCLEOTIDE SEQUENCE [LARGE SCALE GENOMIC DNA]</scope>
    <source>
        <strain evidence="12 13">DSM 29164</strain>
    </source>
</reference>
<evidence type="ECO:0000256" key="9">
    <source>
        <dbReference type="SAM" id="SignalP"/>
    </source>
</evidence>
<dbReference type="InterPro" id="IPR036316">
    <property type="entry name" value="Pili_assmbl_chap_C_dom_sf"/>
</dbReference>
<evidence type="ECO:0000256" key="8">
    <source>
        <dbReference type="RuleBase" id="RU003918"/>
    </source>
</evidence>
<dbReference type="SUPFAM" id="SSF49584">
    <property type="entry name" value="Periplasmic chaperone C-domain"/>
    <property type="match status" value="1"/>
</dbReference>
<dbReference type="PANTHER" id="PTHR30251:SF2">
    <property type="entry name" value="FIMBRIAL CHAPERONE YADV-RELATED"/>
    <property type="match status" value="1"/>
</dbReference>
<evidence type="ECO:0000256" key="3">
    <source>
        <dbReference type="ARBA" id="ARBA00022558"/>
    </source>
</evidence>
<gene>
    <name evidence="12" type="ORF">TX23_22670</name>
</gene>
<evidence type="ECO:0000313" key="12">
    <source>
        <dbReference type="EMBL" id="KRP69694.1"/>
    </source>
</evidence>
<feature type="domain" description="Pili assembly chaperone C-terminal" evidence="11">
    <location>
        <begin position="178"/>
        <end position="239"/>
    </location>
</feature>
<dbReference type="EMBL" id="JYLN01000010">
    <property type="protein sequence ID" value="KRP69694.1"/>
    <property type="molecule type" value="Genomic_DNA"/>
</dbReference>
<dbReference type="InterPro" id="IPR008962">
    <property type="entry name" value="PapD-like_sf"/>
</dbReference>
<feature type="domain" description="Pili assembly chaperone N-terminal" evidence="10">
    <location>
        <begin position="26"/>
        <end position="148"/>
    </location>
</feature>
<keyword evidence="7" id="KW-0393">Immunoglobulin domain</keyword>
<evidence type="ECO:0000313" key="13">
    <source>
        <dbReference type="Proteomes" id="UP000050852"/>
    </source>
</evidence>
<dbReference type="Pfam" id="PF02753">
    <property type="entry name" value="PapD_C"/>
    <property type="match status" value="1"/>
</dbReference>
<dbReference type="InterPro" id="IPR050643">
    <property type="entry name" value="Periplasmic_pilus_chap"/>
</dbReference>
<evidence type="ECO:0000256" key="2">
    <source>
        <dbReference type="ARBA" id="ARBA00007399"/>
    </source>
</evidence>
<sequence length="248" mass="26591">MPCILPFKQMLLASLVAFGCSQALAGVVITGTRVIYPADQKEVTVKLNNNGTQPALMQAWIDTGSVESTPTSSKAPFLLSPPVARIDPTKGQSLRVLFTGTALPQDKESVFWLNVLEIPPKPEAGADVNTLQMAFRSRIKLFYRPTGLAGTASEAIEQVQWQLVTARDGQGLALQAFNPSAFHVSLVELDLVAGGHRARSEDGMVGPGQTRQFPLPTLKTRPAPGAQVEFSAINDYGALIPTRTALKP</sequence>
<evidence type="ECO:0000256" key="5">
    <source>
        <dbReference type="ARBA" id="ARBA00022764"/>
    </source>
</evidence>
<dbReference type="InterPro" id="IPR001829">
    <property type="entry name" value="Pili_assmbl_chaperone_bac"/>
</dbReference>
<evidence type="ECO:0000259" key="11">
    <source>
        <dbReference type="Pfam" id="PF02753"/>
    </source>
</evidence>
<evidence type="ECO:0000256" key="7">
    <source>
        <dbReference type="ARBA" id="ARBA00023319"/>
    </source>
</evidence>
<accession>A0A0R3AJ00</accession>
<comment type="caution">
    <text evidence="12">The sequence shown here is derived from an EMBL/GenBank/DDBJ whole genome shotgun (WGS) entry which is preliminary data.</text>
</comment>
<dbReference type="Proteomes" id="UP000050852">
    <property type="component" value="Unassembled WGS sequence"/>
</dbReference>
<dbReference type="InterPro" id="IPR013783">
    <property type="entry name" value="Ig-like_fold"/>
</dbReference>
<dbReference type="GO" id="GO:0071555">
    <property type="term" value="P:cell wall organization"/>
    <property type="evidence" value="ECO:0007669"/>
    <property type="project" value="InterPro"/>
</dbReference>
<comment type="subcellular location">
    <subcellularLocation>
        <location evidence="1 8">Periplasm</location>
    </subcellularLocation>
</comment>
<keyword evidence="4 9" id="KW-0732">Signal</keyword>
<dbReference type="PROSITE" id="PS00635">
    <property type="entry name" value="PILI_CHAPERONE"/>
    <property type="match status" value="1"/>
</dbReference>
<dbReference type="SUPFAM" id="SSF49354">
    <property type="entry name" value="PapD-like"/>
    <property type="match status" value="1"/>
</dbReference>
<proteinExistence type="inferred from homology"/>
<dbReference type="PRINTS" id="PR00969">
    <property type="entry name" value="CHAPERONPILI"/>
</dbReference>
<evidence type="ECO:0000259" key="10">
    <source>
        <dbReference type="Pfam" id="PF00345"/>
    </source>
</evidence>